<dbReference type="SUPFAM" id="SSF55347">
    <property type="entry name" value="Glyceraldehyde-3-phosphate dehydrogenase-like, C-terminal domain"/>
    <property type="match status" value="1"/>
</dbReference>
<dbReference type="PANTHER" id="PTHR30525">
    <property type="entry name" value="1-DEOXY-D-XYLULOSE 5-PHOSPHATE REDUCTOISOMERASE"/>
    <property type="match status" value="1"/>
</dbReference>
<dbReference type="GO" id="GO:0016853">
    <property type="term" value="F:isomerase activity"/>
    <property type="evidence" value="ECO:0007669"/>
    <property type="project" value="UniProtKB-KW"/>
</dbReference>
<feature type="binding site" evidence="9">
    <location>
        <position position="22"/>
    </location>
    <ligand>
        <name>NADPH</name>
        <dbReference type="ChEBI" id="CHEBI:57783"/>
    </ligand>
</feature>
<dbReference type="PANTHER" id="PTHR30525:SF0">
    <property type="entry name" value="1-DEOXY-D-XYLULOSE 5-PHOSPHATE REDUCTOISOMERASE, CHLOROPLASTIC"/>
    <property type="match status" value="1"/>
</dbReference>
<feature type="binding site" evidence="9">
    <location>
        <position position="229"/>
    </location>
    <ligand>
        <name>Mn(2+)</name>
        <dbReference type="ChEBI" id="CHEBI:29035"/>
    </ligand>
</feature>
<evidence type="ECO:0000313" key="13">
    <source>
        <dbReference type="EMBL" id="ANC91234.1"/>
    </source>
</evidence>
<dbReference type="Pfam" id="PF02670">
    <property type="entry name" value="DXP_reductoisom"/>
    <property type="match status" value="1"/>
</dbReference>
<evidence type="ECO:0000259" key="12">
    <source>
        <dbReference type="Pfam" id="PF13288"/>
    </source>
</evidence>
<feature type="binding site" evidence="9">
    <location>
        <position position="160"/>
    </location>
    <ligand>
        <name>1-deoxy-D-xylulose 5-phosphate</name>
        <dbReference type="ChEBI" id="CHEBI:57792"/>
    </ligand>
</feature>
<feature type="binding site" evidence="9">
    <location>
        <position position="213"/>
    </location>
    <ligand>
        <name>NADPH</name>
        <dbReference type="ChEBI" id="CHEBI:57783"/>
    </ligand>
</feature>
<evidence type="ECO:0000256" key="5">
    <source>
        <dbReference type="ARBA" id="ARBA00023002"/>
    </source>
</evidence>
<feature type="binding site" evidence="9">
    <location>
        <position position="220"/>
    </location>
    <ligand>
        <name>1-deoxy-D-xylulose 5-phosphate</name>
        <dbReference type="ChEBI" id="CHEBI:57792"/>
    </ligand>
</feature>
<feature type="binding site" evidence="9">
    <location>
        <position position="24"/>
    </location>
    <ligand>
        <name>NADPH</name>
        <dbReference type="ChEBI" id="CHEBI:57783"/>
    </ligand>
</feature>
<dbReference type="UniPathway" id="UPA00056">
    <property type="reaction ID" value="UER00092"/>
</dbReference>
<feature type="binding site" evidence="9">
    <location>
        <position position="158"/>
    </location>
    <ligand>
        <name>Mn(2+)</name>
        <dbReference type="ChEBI" id="CHEBI:29035"/>
    </ligand>
</feature>
<evidence type="ECO:0000256" key="3">
    <source>
        <dbReference type="ARBA" id="ARBA00022723"/>
    </source>
</evidence>
<keyword evidence="14" id="KW-1185">Reference proteome</keyword>
<feature type="binding site" evidence="9">
    <location>
        <position position="159"/>
    </location>
    <ligand>
        <name>1-deoxy-D-xylulose 5-phosphate</name>
        <dbReference type="ChEBI" id="CHEBI:57792"/>
    </ligand>
</feature>
<dbReference type="NCBIfam" id="NF009114">
    <property type="entry name" value="PRK12464.1"/>
    <property type="match status" value="1"/>
</dbReference>
<feature type="binding site" evidence="9">
    <location>
        <position position="184"/>
    </location>
    <ligand>
        <name>1-deoxy-D-xylulose 5-phosphate</name>
        <dbReference type="ChEBI" id="CHEBI:57792"/>
    </ligand>
</feature>
<feature type="binding site" evidence="9">
    <location>
        <position position="133"/>
    </location>
    <ligand>
        <name>1-deoxy-D-xylulose 5-phosphate</name>
        <dbReference type="ChEBI" id="CHEBI:57792"/>
    </ligand>
</feature>
<sequence length="402" mass="42504">MVVKAEAAPGAPRSVTILGSTGSVGTQTVDLVARDPERFPVEALTANRNVALLARQARDLKARLAVVADPAGYTQLKDLLSGTGIEVAAGPEAVAAAAERPADWVMAAIVGAAGLEPTLAAVRRGAIVAFANKEVLVCAGSLMMEEVKAHGATLLPVDSEHSAIYQVFDFERTDSVARLILTASGGPFRTRDRVFMAAATREQAVAHPTWDMGAKISVDSATMMNKGLELIEAHFLFGIPEERIDVLVHPQSVIHSLVEYVDGSVLAQLGTPDMRTPIAYALGWPARIATPAERLDLVKAATLTFEAPDPVRFPALRLARAALQSGGGAPTILSAANEVAVQAFLDRRIGFLDIERIVEETLTALPHRPLRDLAAVREADAEARRVAADRIQASGATAVGSR</sequence>
<comment type="similarity">
    <text evidence="2 9">Belongs to the DXR family.</text>
</comment>
<evidence type="ECO:0000313" key="14">
    <source>
        <dbReference type="Proteomes" id="UP000077405"/>
    </source>
</evidence>
<comment type="function">
    <text evidence="9">Catalyzes the NADPH-dependent rearrangement and reduction of 1-deoxy-D-xylulose-5-phosphate (DXP) to 2-C-methyl-D-erythritol 4-phosphate (MEP).</text>
</comment>
<feature type="binding site" evidence="9">
    <location>
        <position position="49"/>
    </location>
    <ligand>
        <name>NADPH</name>
        <dbReference type="ChEBI" id="CHEBI:57783"/>
    </ligand>
</feature>
<dbReference type="SUPFAM" id="SSF69055">
    <property type="entry name" value="1-deoxy-D-xylulose-5-phosphate reductoisomerase, C-terminal domain"/>
    <property type="match status" value="1"/>
</dbReference>
<dbReference type="InterPro" id="IPR003821">
    <property type="entry name" value="DXP_reductoisomerase"/>
</dbReference>
<dbReference type="EMBL" id="CP015285">
    <property type="protein sequence ID" value="ANC91234.1"/>
    <property type="molecule type" value="Genomic_DNA"/>
</dbReference>
<feature type="domain" description="1-deoxy-D-xylulose 5-phosphate reductoisomerase C-terminal" evidence="11">
    <location>
        <begin position="154"/>
        <end position="237"/>
    </location>
</feature>
<dbReference type="AlphaFoldDB" id="A0A160JFA8"/>
<dbReference type="NCBIfam" id="TIGR00243">
    <property type="entry name" value="Dxr"/>
    <property type="match status" value="1"/>
</dbReference>
<feature type="binding site" evidence="9">
    <location>
        <position position="207"/>
    </location>
    <ligand>
        <name>1-deoxy-D-xylulose 5-phosphate</name>
        <dbReference type="ChEBI" id="CHEBI:57792"/>
    </ligand>
</feature>
<evidence type="ECO:0000256" key="9">
    <source>
        <dbReference type="HAMAP-Rule" id="MF_00183"/>
    </source>
</evidence>
<evidence type="ECO:0000256" key="7">
    <source>
        <dbReference type="ARBA" id="ARBA00023229"/>
    </source>
</evidence>
<feature type="domain" description="DXP reductoisomerase C-terminal" evidence="12">
    <location>
        <begin position="269"/>
        <end position="385"/>
    </location>
</feature>
<keyword evidence="7 9" id="KW-0414">Isoprene biosynthesis</keyword>
<dbReference type="GO" id="GO:0030145">
    <property type="term" value="F:manganese ion binding"/>
    <property type="evidence" value="ECO:0007669"/>
    <property type="project" value="TreeGrafter"/>
</dbReference>
<evidence type="ECO:0000256" key="1">
    <source>
        <dbReference type="ARBA" id="ARBA00005094"/>
    </source>
</evidence>
<dbReference type="InterPro" id="IPR026877">
    <property type="entry name" value="DXPR_C"/>
</dbReference>
<evidence type="ECO:0000256" key="6">
    <source>
        <dbReference type="ARBA" id="ARBA00023211"/>
    </source>
</evidence>
<comment type="catalytic activity">
    <reaction evidence="8">
        <text>2-C-methyl-D-erythritol 4-phosphate + NADP(+) = 1-deoxy-D-xylulose 5-phosphate + NADPH + H(+)</text>
        <dbReference type="Rhea" id="RHEA:13717"/>
        <dbReference type="ChEBI" id="CHEBI:15378"/>
        <dbReference type="ChEBI" id="CHEBI:57783"/>
        <dbReference type="ChEBI" id="CHEBI:57792"/>
        <dbReference type="ChEBI" id="CHEBI:58262"/>
        <dbReference type="ChEBI" id="CHEBI:58349"/>
        <dbReference type="EC" id="1.1.1.267"/>
    </reaction>
    <physiologicalReaction direction="right-to-left" evidence="8">
        <dbReference type="Rhea" id="RHEA:13719"/>
    </physiologicalReaction>
</comment>
<dbReference type="SUPFAM" id="SSF51735">
    <property type="entry name" value="NAD(P)-binding Rossmann-fold domains"/>
    <property type="match status" value="1"/>
</dbReference>
<dbReference type="Gene3D" id="3.40.50.720">
    <property type="entry name" value="NAD(P)-binding Rossmann-like Domain"/>
    <property type="match status" value="1"/>
</dbReference>
<feature type="binding site" evidence="9">
    <location>
        <position position="132"/>
    </location>
    <ligand>
        <name>NADPH</name>
        <dbReference type="ChEBI" id="CHEBI:57783"/>
    </ligand>
</feature>
<dbReference type="OrthoDB" id="9806546at2"/>
<evidence type="ECO:0000256" key="4">
    <source>
        <dbReference type="ARBA" id="ARBA00022857"/>
    </source>
</evidence>
<dbReference type="InterPro" id="IPR036291">
    <property type="entry name" value="NAD(P)-bd_dom_sf"/>
</dbReference>
<keyword evidence="9" id="KW-0460">Magnesium</keyword>
<dbReference type="Pfam" id="PF13288">
    <property type="entry name" value="DXPR_C"/>
    <property type="match status" value="1"/>
</dbReference>
<dbReference type="Proteomes" id="UP000077405">
    <property type="component" value="Chromosome"/>
</dbReference>
<dbReference type="STRING" id="1226968.A6A40_04555"/>
<feature type="binding site" evidence="9">
    <location>
        <position position="23"/>
    </location>
    <ligand>
        <name>NADPH</name>
        <dbReference type="ChEBI" id="CHEBI:57783"/>
    </ligand>
</feature>
<organism evidence="13 14">
    <name type="scientific">Azospirillum humicireducens</name>
    <dbReference type="NCBI Taxonomy" id="1226968"/>
    <lineage>
        <taxon>Bacteria</taxon>
        <taxon>Pseudomonadati</taxon>
        <taxon>Pseudomonadota</taxon>
        <taxon>Alphaproteobacteria</taxon>
        <taxon>Rhodospirillales</taxon>
        <taxon>Azospirillaceae</taxon>
        <taxon>Azospirillum</taxon>
    </lineage>
</organism>
<evidence type="ECO:0000259" key="10">
    <source>
        <dbReference type="Pfam" id="PF02670"/>
    </source>
</evidence>
<keyword evidence="4 9" id="KW-0521">NADP</keyword>
<feature type="domain" description="1-deoxy-D-xylulose 5-phosphate reductoisomerase N-terminal" evidence="10">
    <location>
        <begin position="15"/>
        <end position="140"/>
    </location>
</feature>
<evidence type="ECO:0000259" key="11">
    <source>
        <dbReference type="Pfam" id="PF08436"/>
    </source>
</evidence>
<dbReference type="InterPro" id="IPR013644">
    <property type="entry name" value="DXP_reductoisomerase_C"/>
</dbReference>
<proteinExistence type="inferred from homology"/>
<dbReference type="GO" id="GO:0051484">
    <property type="term" value="P:isopentenyl diphosphate biosynthetic process, methylerythritol 4-phosphate pathway involved in terpenoid biosynthetic process"/>
    <property type="evidence" value="ECO:0007669"/>
    <property type="project" value="UniProtKB-ARBA"/>
</dbReference>
<comment type="pathway">
    <text evidence="1 9">Isoprenoid biosynthesis; isopentenyl diphosphate biosynthesis via DXP pathway; isopentenyl diphosphate from 1-deoxy-D-xylulose 5-phosphate: step 1/6.</text>
</comment>
<protein>
    <recommendedName>
        <fullName evidence="9">1-deoxy-D-xylulose 5-phosphate reductoisomerase</fullName>
        <shortName evidence="9">DXP reductoisomerase</shortName>
        <ecNumber evidence="9">1.1.1.267</ecNumber>
    </recommendedName>
    <alternativeName>
        <fullName evidence="9">1-deoxyxylulose-5-phosphate reductoisomerase</fullName>
    </alternativeName>
    <alternativeName>
        <fullName evidence="9">2-C-methyl-D-erythritol 4-phosphate synthase</fullName>
    </alternativeName>
</protein>
<feature type="binding site" evidence="9">
    <location>
        <position position="21"/>
    </location>
    <ligand>
        <name>NADPH</name>
        <dbReference type="ChEBI" id="CHEBI:57783"/>
    </ligand>
</feature>
<dbReference type="GO" id="GO:0070402">
    <property type="term" value="F:NADPH binding"/>
    <property type="evidence" value="ECO:0007669"/>
    <property type="project" value="InterPro"/>
</dbReference>
<feature type="binding site" evidence="9">
    <location>
        <position position="226"/>
    </location>
    <ligand>
        <name>1-deoxy-D-xylulose 5-phosphate</name>
        <dbReference type="ChEBI" id="CHEBI:57792"/>
    </ligand>
</feature>
<dbReference type="HAMAP" id="MF_00183">
    <property type="entry name" value="DXP_reductoisom"/>
    <property type="match status" value="1"/>
</dbReference>
<comment type="caution">
    <text evidence="9">Lacks conserved residue(s) required for the propagation of feature annotation.</text>
</comment>
<feature type="binding site" evidence="9">
    <location>
        <position position="229"/>
    </location>
    <ligand>
        <name>1-deoxy-D-xylulose 5-phosphate</name>
        <dbReference type="ChEBI" id="CHEBI:57792"/>
    </ligand>
</feature>
<dbReference type="GO" id="GO:0030604">
    <property type="term" value="F:1-deoxy-D-xylulose-5-phosphate reductoisomerase activity"/>
    <property type="evidence" value="ECO:0007669"/>
    <property type="project" value="UniProtKB-UniRule"/>
</dbReference>
<comment type="cofactor">
    <cofactor evidence="9">
        <name>Mg(2+)</name>
        <dbReference type="ChEBI" id="CHEBI:18420"/>
    </cofactor>
    <cofactor evidence="9">
        <name>Mn(2+)</name>
        <dbReference type="ChEBI" id="CHEBI:29035"/>
    </cofactor>
</comment>
<dbReference type="FunFam" id="3.40.50.720:FF:000045">
    <property type="entry name" value="1-deoxy-D-xylulose 5-phosphate reductoisomerase"/>
    <property type="match status" value="1"/>
</dbReference>
<reference evidence="13 14" key="1">
    <citation type="journal article" date="2013" name="Int. J. Syst. Evol. Microbiol.">
        <title>Azospirillum humicireducens sp. nov., a nitrogen-fixing bacterium isolated from a microbial fuel cell.</title>
        <authorList>
            <person name="Zhou S."/>
            <person name="Han L."/>
            <person name="Wang Y."/>
            <person name="Yang G."/>
            <person name="Zhuang L."/>
            <person name="Hu P."/>
        </authorList>
    </citation>
    <scope>NUCLEOTIDE SEQUENCE [LARGE SCALE GENOMIC DNA]</scope>
    <source>
        <strain evidence="13 14">SgZ-5</strain>
    </source>
</reference>
<dbReference type="Pfam" id="PF08436">
    <property type="entry name" value="DXP_redisom_C"/>
    <property type="match status" value="1"/>
</dbReference>
<feature type="binding site" evidence="9">
    <location>
        <position position="48"/>
    </location>
    <ligand>
        <name>NADPH</name>
        <dbReference type="ChEBI" id="CHEBI:57783"/>
    </ligand>
</feature>
<keyword evidence="13" id="KW-0413">Isomerase</keyword>
<keyword evidence="6 9" id="KW-0464">Manganese</keyword>
<accession>A0A160JFA8</accession>
<name>A0A160JFA8_9PROT</name>
<feature type="binding site" evidence="9">
    <location>
        <position position="134"/>
    </location>
    <ligand>
        <name>NADPH</name>
        <dbReference type="ChEBI" id="CHEBI:57783"/>
    </ligand>
</feature>
<dbReference type="EC" id="1.1.1.267" evidence="9"/>
<feature type="binding site" evidence="9">
    <location>
        <position position="160"/>
    </location>
    <ligand>
        <name>Mn(2+)</name>
        <dbReference type="ChEBI" id="CHEBI:29035"/>
    </ligand>
</feature>
<evidence type="ECO:0000256" key="2">
    <source>
        <dbReference type="ARBA" id="ARBA00006825"/>
    </source>
</evidence>
<dbReference type="InterPro" id="IPR036169">
    <property type="entry name" value="DXPR_C_sf"/>
</dbReference>
<evidence type="ECO:0000256" key="8">
    <source>
        <dbReference type="ARBA" id="ARBA00048543"/>
    </source>
</evidence>
<dbReference type="KEGG" id="ahu:A6A40_04555"/>
<dbReference type="InterPro" id="IPR013512">
    <property type="entry name" value="DXP_reductoisomerase_N"/>
</dbReference>
<feature type="binding site" evidence="9">
    <location>
        <position position="225"/>
    </location>
    <ligand>
        <name>1-deoxy-D-xylulose 5-phosphate</name>
        <dbReference type="ChEBI" id="CHEBI:57792"/>
    </ligand>
</feature>
<dbReference type="RefSeq" id="WP_063634337.1">
    <property type="nucleotide sequence ID" value="NZ_CP015285.1"/>
</dbReference>
<dbReference type="PIRSF" id="PIRSF006205">
    <property type="entry name" value="Dxp_reductismrs"/>
    <property type="match status" value="1"/>
</dbReference>
<keyword evidence="5 9" id="KW-0560">Oxidoreductase</keyword>
<gene>
    <name evidence="9" type="primary">dxr</name>
    <name evidence="13" type="ORF">A6A40_04555</name>
</gene>
<keyword evidence="3 9" id="KW-0479">Metal-binding</keyword>
<dbReference type="Gene3D" id="1.10.1740.10">
    <property type="match status" value="1"/>
</dbReference>